<dbReference type="InterPro" id="IPR038408">
    <property type="entry name" value="GNK2_sf"/>
</dbReference>
<evidence type="ECO:0000256" key="6">
    <source>
        <dbReference type="ARBA" id="ARBA00023157"/>
    </source>
</evidence>
<dbReference type="InterPro" id="IPR002902">
    <property type="entry name" value="GNK2"/>
</dbReference>
<comment type="similarity">
    <text evidence="8">Belongs to the cysteine-rich repeat secretory protein family. Plasmodesmata-located proteins (PDLD) subfamily.</text>
</comment>
<dbReference type="PANTHER" id="PTHR32080">
    <property type="entry name" value="ANTIFUNGAL PROTEIN GINKBILOBIN-2-LIKE"/>
    <property type="match status" value="1"/>
</dbReference>
<evidence type="ECO:0000313" key="11">
    <source>
        <dbReference type="EMBL" id="PWA91850.1"/>
    </source>
</evidence>
<protein>
    <submittedName>
        <fullName evidence="11">Gnk2-homologous domain-containing protein</fullName>
    </submittedName>
</protein>
<keyword evidence="5" id="KW-0965">Cell junction</keyword>
<dbReference type="InterPro" id="IPR051378">
    <property type="entry name" value="Cell2Cell_Antifungal"/>
</dbReference>
<evidence type="ECO:0000256" key="8">
    <source>
        <dbReference type="ARBA" id="ARBA00038393"/>
    </source>
</evidence>
<evidence type="ECO:0000256" key="9">
    <source>
        <dbReference type="SAM" id="SignalP"/>
    </source>
</evidence>
<evidence type="ECO:0000256" key="5">
    <source>
        <dbReference type="ARBA" id="ARBA00022949"/>
    </source>
</evidence>
<feature type="domain" description="Gnk2-homologous" evidence="10">
    <location>
        <begin position="22"/>
        <end position="113"/>
    </location>
</feature>
<dbReference type="PANTHER" id="PTHR32080:SF36">
    <property type="entry name" value="PLASMODESMATA-LOCATED PROTEIN 1"/>
    <property type="match status" value="1"/>
</dbReference>
<organism evidence="11 12">
    <name type="scientific">Artemisia annua</name>
    <name type="common">Sweet wormwood</name>
    <dbReference type="NCBI Taxonomy" id="35608"/>
    <lineage>
        <taxon>Eukaryota</taxon>
        <taxon>Viridiplantae</taxon>
        <taxon>Streptophyta</taxon>
        <taxon>Embryophyta</taxon>
        <taxon>Tracheophyta</taxon>
        <taxon>Spermatophyta</taxon>
        <taxon>Magnoliopsida</taxon>
        <taxon>eudicotyledons</taxon>
        <taxon>Gunneridae</taxon>
        <taxon>Pentapetalae</taxon>
        <taxon>asterids</taxon>
        <taxon>campanulids</taxon>
        <taxon>Asterales</taxon>
        <taxon>Asteraceae</taxon>
        <taxon>Asteroideae</taxon>
        <taxon>Anthemideae</taxon>
        <taxon>Artemisiinae</taxon>
        <taxon>Artemisia</taxon>
    </lineage>
</organism>
<dbReference type="PROSITE" id="PS51473">
    <property type="entry name" value="GNK2"/>
    <property type="match status" value="1"/>
</dbReference>
<dbReference type="STRING" id="35608.A0A2U1Q1F0"/>
<keyword evidence="12" id="KW-1185">Reference proteome</keyword>
<comment type="caution">
    <text evidence="11">The sequence shown here is derived from an EMBL/GenBank/DDBJ whole genome shotgun (WGS) entry which is preliminary data.</text>
</comment>
<dbReference type="GO" id="GO:0010497">
    <property type="term" value="P:plasmodesmata-mediated intercellular transport"/>
    <property type="evidence" value="ECO:0007669"/>
    <property type="project" value="TreeGrafter"/>
</dbReference>
<keyword evidence="6" id="KW-1015">Disulfide bond</keyword>
<comment type="subcellular location">
    <subcellularLocation>
        <location evidence="7">Cell junction</location>
        <location evidence="7">Plasmodesma</location>
    </subcellularLocation>
    <subcellularLocation>
        <location evidence="1">Cell membrane</location>
        <topology evidence="1">Single-pass type I membrane protein</topology>
    </subcellularLocation>
</comment>
<evidence type="ECO:0000256" key="1">
    <source>
        <dbReference type="ARBA" id="ARBA00004251"/>
    </source>
</evidence>
<sequence>MALLFFFFLLASVTTSTTADLTIPAIDKTCTNQTLQDPTTNITLDTLFTTLVAESNLTNFFQTNIITTATTVNGLYQCLADLSQTDCKTCVQKLTNIIKKPCKNATHNLQDVT</sequence>
<dbReference type="Proteomes" id="UP000245207">
    <property type="component" value="Unassembled WGS sequence"/>
</dbReference>
<keyword evidence="2" id="KW-0945">Host-virus interaction</keyword>
<keyword evidence="3 9" id="KW-0732">Signal</keyword>
<feature type="chain" id="PRO_5015476730" evidence="9">
    <location>
        <begin position="20"/>
        <end position="113"/>
    </location>
</feature>
<dbReference type="GO" id="GO:0009506">
    <property type="term" value="C:plasmodesma"/>
    <property type="evidence" value="ECO:0007669"/>
    <property type="project" value="UniProtKB-SubCell"/>
</dbReference>
<evidence type="ECO:0000256" key="7">
    <source>
        <dbReference type="ARBA" id="ARBA00024184"/>
    </source>
</evidence>
<dbReference type="GO" id="GO:0005886">
    <property type="term" value="C:plasma membrane"/>
    <property type="evidence" value="ECO:0007669"/>
    <property type="project" value="UniProtKB-SubCell"/>
</dbReference>
<gene>
    <name evidence="11" type="ORF">CTI12_AA086570</name>
</gene>
<dbReference type="GO" id="GO:0046739">
    <property type="term" value="P:transport of virus in multicellular host"/>
    <property type="evidence" value="ECO:0007669"/>
    <property type="project" value="TreeGrafter"/>
</dbReference>
<dbReference type="Gene3D" id="3.30.430.20">
    <property type="entry name" value="Gnk2 domain, C-X8-C-X2-C motif"/>
    <property type="match status" value="1"/>
</dbReference>
<feature type="signal peptide" evidence="9">
    <location>
        <begin position="1"/>
        <end position="19"/>
    </location>
</feature>
<evidence type="ECO:0000256" key="2">
    <source>
        <dbReference type="ARBA" id="ARBA00022581"/>
    </source>
</evidence>
<evidence type="ECO:0000313" key="12">
    <source>
        <dbReference type="Proteomes" id="UP000245207"/>
    </source>
</evidence>
<dbReference type="AlphaFoldDB" id="A0A2U1Q1F0"/>
<accession>A0A2U1Q1F0</accession>
<dbReference type="EMBL" id="PKPP01000514">
    <property type="protein sequence ID" value="PWA91850.1"/>
    <property type="molecule type" value="Genomic_DNA"/>
</dbReference>
<dbReference type="Pfam" id="PF01657">
    <property type="entry name" value="Stress-antifung"/>
    <property type="match status" value="1"/>
</dbReference>
<proteinExistence type="inferred from homology"/>
<keyword evidence="4" id="KW-0677">Repeat</keyword>
<evidence type="ECO:0000259" key="10">
    <source>
        <dbReference type="PROSITE" id="PS51473"/>
    </source>
</evidence>
<reference evidence="11 12" key="1">
    <citation type="journal article" date="2018" name="Mol. Plant">
        <title>The genome of Artemisia annua provides insight into the evolution of Asteraceae family and artemisinin biosynthesis.</title>
        <authorList>
            <person name="Shen Q."/>
            <person name="Zhang L."/>
            <person name="Liao Z."/>
            <person name="Wang S."/>
            <person name="Yan T."/>
            <person name="Shi P."/>
            <person name="Liu M."/>
            <person name="Fu X."/>
            <person name="Pan Q."/>
            <person name="Wang Y."/>
            <person name="Lv Z."/>
            <person name="Lu X."/>
            <person name="Zhang F."/>
            <person name="Jiang W."/>
            <person name="Ma Y."/>
            <person name="Chen M."/>
            <person name="Hao X."/>
            <person name="Li L."/>
            <person name="Tang Y."/>
            <person name="Lv G."/>
            <person name="Zhou Y."/>
            <person name="Sun X."/>
            <person name="Brodelius P.E."/>
            <person name="Rose J.K.C."/>
            <person name="Tang K."/>
        </authorList>
    </citation>
    <scope>NUCLEOTIDE SEQUENCE [LARGE SCALE GENOMIC DNA]</scope>
    <source>
        <strain evidence="12">cv. Huhao1</strain>
        <tissue evidence="11">Leaf</tissue>
    </source>
</reference>
<name>A0A2U1Q1F0_ARTAN</name>
<evidence type="ECO:0000256" key="3">
    <source>
        <dbReference type="ARBA" id="ARBA00022729"/>
    </source>
</evidence>
<dbReference type="CDD" id="cd23509">
    <property type="entry name" value="Gnk2-like"/>
    <property type="match status" value="1"/>
</dbReference>
<evidence type="ECO:0000256" key="4">
    <source>
        <dbReference type="ARBA" id="ARBA00022737"/>
    </source>
</evidence>